<evidence type="ECO:0000256" key="7">
    <source>
        <dbReference type="RuleBase" id="RU364050"/>
    </source>
</evidence>
<comment type="catalytic activity">
    <reaction evidence="6 7">
        <text>RNA(n) + a ribonucleoside 5'-triphosphate = RNA(n+1) + diphosphate</text>
        <dbReference type="Rhea" id="RHEA:21248"/>
        <dbReference type="Rhea" id="RHEA-COMP:14527"/>
        <dbReference type="Rhea" id="RHEA-COMP:17342"/>
        <dbReference type="ChEBI" id="CHEBI:33019"/>
        <dbReference type="ChEBI" id="CHEBI:61557"/>
        <dbReference type="ChEBI" id="CHEBI:140395"/>
        <dbReference type="EC" id="2.7.7.48"/>
    </reaction>
</comment>
<protein>
    <recommendedName>
        <fullName evidence="7">RNA-directed RNA polymerase</fullName>
        <ecNumber evidence="7">2.7.7.48</ecNumber>
    </recommendedName>
</protein>
<evidence type="ECO:0000256" key="8">
    <source>
        <dbReference type="SAM" id="MobiDB-lite"/>
    </source>
</evidence>
<gene>
    <name evidence="9" type="primary">RdRp</name>
    <name evidence="9" type="ORF">RVD_044</name>
</gene>
<dbReference type="SUPFAM" id="SSF56672">
    <property type="entry name" value="DNA/RNA polymerases"/>
    <property type="match status" value="1"/>
</dbReference>
<dbReference type="Pfam" id="PF02123">
    <property type="entry name" value="RdRP_4"/>
    <property type="match status" value="1"/>
</dbReference>
<keyword evidence="2 7" id="KW-0696">RNA-directed RNA polymerase</keyword>
<evidence type="ECO:0000313" key="9">
    <source>
        <dbReference type="EMBL" id="BAU79524.1"/>
    </source>
</evidence>
<dbReference type="InterPro" id="IPR043502">
    <property type="entry name" value="DNA/RNA_pol_sf"/>
</dbReference>
<evidence type="ECO:0000256" key="5">
    <source>
        <dbReference type="ARBA" id="ARBA00022741"/>
    </source>
</evidence>
<keyword evidence="3 7" id="KW-0808">Transferase</keyword>
<keyword evidence="7" id="KW-0693">Viral RNA replication</keyword>
<evidence type="ECO:0000256" key="2">
    <source>
        <dbReference type="ARBA" id="ARBA00022484"/>
    </source>
</evidence>
<feature type="region of interest" description="Disordered" evidence="8">
    <location>
        <begin position="1"/>
        <end position="20"/>
    </location>
</feature>
<sequence>MSVRPPDPGGTAGLVGEPPSRRRFRPGEEVVLGRVRALPEEHLNVATMDSYADQRNLCGRLRLLGVTLNDLNISLVSTDRSARIAERVDELGSFGVGLLEALPLEALYDPGSMSTDVAVFSTLFRRGKRLSAMAYSMLSMEFPMQVPGDDNDVLRLFNVGVPTLSRGEPRPVAIWDREARKAAFPLKSHPGASNKVNVYLSEVYFSTKAVNPAVTDEFVRLSGHIAGTASDDQASGILLAAHAMSNVVSEPVDKAMRLFLNLEAANSLTLCIKSLGLNGTLTGGCLVEGKTLQGRGLPSKVATDWRYRTDPEAVRAKVHDLPPDKLRSAIREVMQTELPKGEMSFPSLEETWTSRWMWCINGAHSKLIETLHPELARSSDDLLPGQVHRRVFAESLKDNPILEWDARSYFTGSDKLEAGATRAIYSGDSLSYFAFEHLLRPVERAWKGRRVILDPGEIGTWGMGRRIKRMRHQGGVNVMLDYDDMNARHSLGVMKMVFEELVLHTKYDPVLGQRLVDSFDEWWIKSPEDGELVKIAGTLMSGHRATTFINSVLNYAYIRVASSTFADMQSMHVGDDVYLLAPSYRAAYDLLARCKAAGLAMNPMKQSVGEYTSEFLRVAYRPTRCQGYLLRSVSACVAGNWVSELKLNYEEGLRAMIGHAWTLANRSNNSAAGMALRASFKRMARLTGAVADKLITGEWALPGEAARYKMEDTHVVHIDWGRRSQVRELDKKIFHMEQSATVDYLSYHTTPIEALALTELRTSVEREMKRASYGKTMASQLNKDPSDVEPLRARVKVRPVKGMFLVQDIWDKPLISGVLSHFPLLQLVKNKIRSHLLSDLVHSETGEWLTGRRCYERAWGTKNTGATFRGRISFADAGRISARCNGQLVDVHYPCFV</sequence>
<dbReference type="EC" id="2.7.7.48" evidence="7"/>
<organism evidence="9">
    <name type="scientific">Diatom colony associated virus-Like RNA Segment 4</name>
    <dbReference type="NCBI Taxonomy" id="1678184"/>
    <lineage>
        <taxon>Viruses</taxon>
        <taxon>Riboviria</taxon>
        <taxon>Orthornavirae</taxon>
        <taxon>Duplornaviricota</taxon>
        <taxon>Chrymotiviricetes</taxon>
        <taxon>Ghabrivirales</taxon>
        <taxon>Totiviridae</taxon>
    </lineage>
</organism>
<evidence type="ECO:0000256" key="6">
    <source>
        <dbReference type="ARBA" id="ARBA00048744"/>
    </source>
</evidence>
<evidence type="ECO:0000256" key="1">
    <source>
        <dbReference type="ARBA" id="ARBA00010455"/>
    </source>
</evidence>
<dbReference type="GO" id="GO:0000166">
    <property type="term" value="F:nucleotide binding"/>
    <property type="evidence" value="ECO:0007669"/>
    <property type="project" value="UniProtKB-KW"/>
</dbReference>
<dbReference type="GO" id="GO:0006351">
    <property type="term" value="P:DNA-templated transcription"/>
    <property type="evidence" value="ECO:0007669"/>
    <property type="project" value="InterPro"/>
</dbReference>
<accession>A0A146J6K5</accession>
<reference evidence="9" key="1">
    <citation type="journal article" date="2016" name="Microbes Environ.">
        <title>FLDS: A Comprehensive dsRNA Sequencing Method for Intracellular RNA Virus Surveillance.</title>
        <authorList>
            <person name="Urayama S."/>
            <person name="Takaki Y."/>
            <person name="Nunoura T."/>
        </authorList>
    </citation>
    <scope>NUCLEOTIDE SEQUENCE</scope>
</reference>
<dbReference type="GO" id="GO:0003723">
    <property type="term" value="F:RNA binding"/>
    <property type="evidence" value="ECO:0007669"/>
    <property type="project" value="InterPro"/>
</dbReference>
<keyword evidence="5 7" id="KW-0547">Nucleotide-binding</keyword>
<name>A0A146J6K5_9VIRU</name>
<dbReference type="InterPro" id="IPR001795">
    <property type="entry name" value="RNA-dir_pol_luteovirus"/>
</dbReference>
<proteinExistence type="inferred from homology"/>
<evidence type="ECO:0000256" key="3">
    <source>
        <dbReference type="ARBA" id="ARBA00022679"/>
    </source>
</evidence>
<keyword evidence="4 7" id="KW-0548">Nucleotidyltransferase</keyword>
<dbReference type="GO" id="GO:0003968">
    <property type="term" value="F:RNA-directed RNA polymerase activity"/>
    <property type="evidence" value="ECO:0007669"/>
    <property type="project" value="UniProtKB-KW"/>
</dbReference>
<dbReference type="EMBL" id="AP014917">
    <property type="protein sequence ID" value="BAU79524.1"/>
    <property type="molecule type" value="Genomic_RNA"/>
</dbReference>
<comment type="similarity">
    <text evidence="1">Belongs to the totiviridae RNA-directed RNA polymerase family.</text>
</comment>
<evidence type="ECO:0000256" key="4">
    <source>
        <dbReference type="ARBA" id="ARBA00022695"/>
    </source>
</evidence>